<feature type="chain" id="PRO_5045730257" evidence="1">
    <location>
        <begin position="40"/>
        <end position="165"/>
    </location>
</feature>
<evidence type="ECO:0000256" key="1">
    <source>
        <dbReference type="SAM" id="SignalP"/>
    </source>
</evidence>
<accession>A0ABV6VR02</accession>
<dbReference type="EMBL" id="JBHFAB010000003">
    <property type="protein sequence ID" value="MFC1416187.1"/>
    <property type="molecule type" value="Genomic_DNA"/>
</dbReference>
<dbReference type="RefSeq" id="WP_380533222.1">
    <property type="nucleotide sequence ID" value="NZ_JBHFAB010000003.1"/>
</dbReference>
<keyword evidence="3" id="KW-1185">Reference proteome</keyword>
<reference evidence="2 3" key="1">
    <citation type="submission" date="2024-09" db="EMBL/GenBank/DDBJ databases">
        <authorList>
            <person name="Lee S.D."/>
        </authorList>
    </citation>
    <scope>NUCLEOTIDE SEQUENCE [LARGE SCALE GENOMIC DNA]</scope>
    <source>
        <strain evidence="2 3">N8-3</strain>
    </source>
</reference>
<evidence type="ECO:0000313" key="2">
    <source>
        <dbReference type="EMBL" id="MFC1416187.1"/>
    </source>
</evidence>
<gene>
    <name evidence="2" type="ORF">ACEZDE_05975</name>
</gene>
<organism evidence="2 3">
    <name type="scientific">Streptacidiphilus cavernicola</name>
    <dbReference type="NCBI Taxonomy" id="3342716"/>
    <lineage>
        <taxon>Bacteria</taxon>
        <taxon>Bacillati</taxon>
        <taxon>Actinomycetota</taxon>
        <taxon>Actinomycetes</taxon>
        <taxon>Kitasatosporales</taxon>
        <taxon>Streptomycetaceae</taxon>
        <taxon>Streptacidiphilus</taxon>
    </lineage>
</organism>
<proteinExistence type="predicted"/>
<evidence type="ECO:0000313" key="3">
    <source>
        <dbReference type="Proteomes" id="UP001592531"/>
    </source>
</evidence>
<dbReference type="Proteomes" id="UP001592531">
    <property type="component" value="Unassembled WGS sequence"/>
</dbReference>
<sequence>MNDTTRTPAAQARRSRRLRSAAVATVLTAGLLGFGLAPATATTAAPKDDLLVGTWTWDVTVQAPSGPSVSVTGFVFHPDHTFNATNPDGSGFWIENDRGEFALYVTHGSVPNGVIPGTIQAVHIGVVTKKHEHSSAYAFVQSPDGTRIGPVTVTSTGVKTSNASG</sequence>
<keyword evidence="1" id="KW-0732">Signal</keyword>
<protein>
    <submittedName>
        <fullName evidence="2">Uncharacterized protein</fullName>
    </submittedName>
</protein>
<name>A0ABV6VR02_9ACTN</name>
<feature type="signal peptide" evidence="1">
    <location>
        <begin position="1"/>
        <end position="39"/>
    </location>
</feature>
<comment type="caution">
    <text evidence="2">The sequence shown here is derived from an EMBL/GenBank/DDBJ whole genome shotgun (WGS) entry which is preliminary data.</text>
</comment>